<evidence type="ECO:0000259" key="1">
    <source>
        <dbReference type="Pfam" id="PF26593"/>
    </source>
</evidence>
<dbReference type="Pfam" id="PF26593">
    <property type="entry name" value="TraC-like"/>
    <property type="match status" value="1"/>
</dbReference>
<dbReference type="EMBL" id="PCYL01000008">
    <property type="protein sequence ID" value="PIR47076.1"/>
    <property type="molecule type" value="Genomic_DNA"/>
</dbReference>
<evidence type="ECO:0000313" key="2">
    <source>
        <dbReference type="EMBL" id="PIR47076.1"/>
    </source>
</evidence>
<accession>A0A2H0RKW7</accession>
<protein>
    <recommendedName>
        <fullName evidence="1">TraC-like domain-containing protein</fullName>
    </recommendedName>
</protein>
<dbReference type="InterPro" id="IPR058596">
    <property type="entry name" value="TraC-like_dom"/>
</dbReference>
<dbReference type="AlphaFoldDB" id="A0A2H0RKW7"/>
<feature type="domain" description="TraC-like" evidence="1">
    <location>
        <begin position="19"/>
        <end position="129"/>
    </location>
</feature>
<dbReference type="Proteomes" id="UP000230833">
    <property type="component" value="Unassembled WGS sequence"/>
</dbReference>
<reference evidence="2 3" key="1">
    <citation type="submission" date="2017-09" db="EMBL/GenBank/DDBJ databases">
        <title>Depth-based differentiation of microbial function through sediment-hosted aquifers and enrichment of novel symbionts in the deep terrestrial subsurface.</title>
        <authorList>
            <person name="Probst A.J."/>
            <person name="Ladd B."/>
            <person name="Jarett J.K."/>
            <person name="Geller-Mcgrath D.E."/>
            <person name="Sieber C.M."/>
            <person name="Emerson J.B."/>
            <person name="Anantharaman K."/>
            <person name="Thomas B.C."/>
            <person name="Malmstrom R."/>
            <person name="Stieglmeier M."/>
            <person name="Klingl A."/>
            <person name="Woyke T."/>
            <person name="Ryan C.M."/>
            <person name="Banfield J.F."/>
        </authorList>
    </citation>
    <scope>NUCLEOTIDE SEQUENCE [LARGE SCALE GENOMIC DNA]</scope>
    <source>
        <strain evidence="2">CG10_big_fil_rev_8_21_14_0_10_45_14</strain>
    </source>
</reference>
<gene>
    <name evidence="2" type="ORF">COV07_00850</name>
</gene>
<name>A0A2H0RKW7_9BACT</name>
<organism evidence="2 3">
    <name type="scientific">Candidatus Vogelbacteria bacterium CG10_big_fil_rev_8_21_14_0_10_45_14</name>
    <dbReference type="NCBI Taxonomy" id="1975042"/>
    <lineage>
        <taxon>Bacteria</taxon>
        <taxon>Candidatus Vogeliibacteriota</taxon>
    </lineage>
</organism>
<evidence type="ECO:0000313" key="3">
    <source>
        <dbReference type="Proteomes" id="UP000230833"/>
    </source>
</evidence>
<sequence>MATNAAASQKFVPVREVRDGLVVLDDGSLRMVLMASSLNFALKNQDEQEGTILQFQNFLNSLDFSIELHIESRRLDIRPYLGILEERLHAQTNELLQIQTKEYINFIRHITDAANIMSKSFFVVVPYTPPFAPTKSGFLGGLFGGKKNATPATTFEESRSQLEQRSSVVEQGLIRCGVRVVALGTEELVELYYKIFNPGELSKAPSSEILGDGRKTAQ</sequence>
<comment type="caution">
    <text evidence="2">The sequence shown here is derived from an EMBL/GenBank/DDBJ whole genome shotgun (WGS) entry which is preliminary data.</text>
</comment>
<proteinExistence type="predicted"/>